<keyword evidence="6" id="KW-1185">Reference proteome</keyword>
<feature type="compositionally biased region" description="Basic and acidic residues" evidence="3">
    <location>
        <begin position="253"/>
        <end position="267"/>
    </location>
</feature>
<reference evidence="5" key="1">
    <citation type="submission" date="2020-11" db="EMBL/GenBank/DDBJ databases">
        <authorList>
            <consortium name="DOE Joint Genome Institute"/>
            <person name="Ahrendt S."/>
            <person name="Riley R."/>
            <person name="Andreopoulos W."/>
            <person name="LaButti K."/>
            <person name="Pangilinan J."/>
            <person name="Ruiz-duenas F.J."/>
            <person name="Barrasa J.M."/>
            <person name="Sanchez-Garcia M."/>
            <person name="Camarero S."/>
            <person name="Miyauchi S."/>
            <person name="Serrano A."/>
            <person name="Linde D."/>
            <person name="Babiker R."/>
            <person name="Drula E."/>
            <person name="Ayuso-Fernandez I."/>
            <person name="Pacheco R."/>
            <person name="Padilla G."/>
            <person name="Ferreira P."/>
            <person name="Barriuso J."/>
            <person name="Kellner H."/>
            <person name="Castanera R."/>
            <person name="Alfaro M."/>
            <person name="Ramirez L."/>
            <person name="Pisabarro A.G."/>
            <person name="Kuo A."/>
            <person name="Tritt A."/>
            <person name="Lipzen A."/>
            <person name="He G."/>
            <person name="Yan M."/>
            <person name="Ng V."/>
            <person name="Cullen D."/>
            <person name="Martin F."/>
            <person name="Rosso M.-N."/>
            <person name="Henrissat B."/>
            <person name="Hibbett D."/>
            <person name="Martinez A.T."/>
            <person name="Grigoriev I.V."/>
        </authorList>
    </citation>
    <scope>NUCLEOTIDE SEQUENCE</scope>
    <source>
        <strain evidence="5">AH 44721</strain>
    </source>
</reference>
<feature type="compositionally biased region" description="Pro residues" evidence="3">
    <location>
        <begin position="304"/>
        <end position="319"/>
    </location>
</feature>
<evidence type="ECO:0000256" key="3">
    <source>
        <dbReference type="SAM" id="MobiDB-lite"/>
    </source>
</evidence>
<feature type="compositionally biased region" description="Basic and acidic residues" evidence="3">
    <location>
        <begin position="194"/>
        <end position="204"/>
    </location>
</feature>
<feature type="domain" description="RanBD1" evidence="4">
    <location>
        <begin position="494"/>
        <end position="565"/>
    </location>
</feature>
<dbReference type="EMBL" id="JADNYJ010000036">
    <property type="protein sequence ID" value="KAF8902396.1"/>
    <property type="molecule type" value="Genomic_DNA"/>
</dbReference>
<feature type="region of interest" description="Disordered" evidence="3">
    <location>
        <begin position="344"/>
        <end position="506"/>
    </location>
</feature>
<dbReference type="InterPro" id="IPR011993">
    <property type="entry name" value="PH-like_dom_sf"/>
</dbReference>
<dbReference type="SMART" id="SM00160">
    <property type="entry name" value="RanBD"/>
    <property type="match status" value="1"/>
</dbReference>
<comment type="subcellular location">
    <subcellularLocation>
        <location evidence="1">Nucleus</location>
    </subcellularLocation>
</comment>
<dbReference type="Proteomes" id="UP000724874">
    <property type="component" value="Unassembled WGS sequence"/>
</dbReference>
<proteinExistence type="predicted"/>
<dbReference type="GO" id="GO:0005634">
    <property type="term" value="C:nucleus"/>
    <property type="evidence" value="ECO:0007669"/>
    <property type="project" value="UniProtKB-SubCell"/>
</dbReference>
<evidence type="ECO:0000313" key="5">
    <source>
        <dbReference type="EMBL" id="KAF8902396.1"/>
    </source>
</evidence>
<dbReference type="AlphaFoldDB" id="A0A9P5TN93"/>
<evidence type="ECO:0000256" key="2">
    <source>
        <dbReference type="ARBA" id="ARBA00023242"/>
    </source>
</evidence>
<comment type="caution">
    <text evidence="5">The sequence shown here is derived from an EMBL/GenBank/DDBJ whole genome shotgun (WGS) entry which is preliminary data.</text>
</comment>
<dbReference type="PANTHER" id="PTHR23138:SF142">
    <property type="entry name" value="RAN-BINDING PROTEIN 3B-RELATED"/>
    <property type="match status" value="1"/>
</dbReference>
<dbReference type="PANTHER" id="PTHR23138">
    <property type="entry name" value="RAN BINDING PROTEIN"/>
    <property type="match status" value="1"/>
</dbReference>
<keyword evidence="2" id="KW-0539">Nucleus</keyword>
<organism evidence="5 6">
    <name type="scientific">Gymnopilus junonius</name>
    <name type="common">Spectacular rustgill mushroom</name>
    <name type="synonym">Gymnopilus spectabilis subsp. junonius</name>
    <dbReference type="NCBI Taxonomy" id="109634"/>
    <lineage>
        <taxon>Eukaryota</taxon>
        <taxon>Fungi</taxon>
        <taxon>Dikarya</taxon>
        <taxon>Basidiomycota</taxon>
        <taxon>Agaricomycotina</taxon>
        <taxon>Agaricomycetes</taxon>
        <taxon>Agaricomycetidae</taxon>
        <taxon>Agaricales</taxon>
        <taxon>Agaricineae</taxon>
        <taxon>Hymenogastraceae</taxon>
        <taxon>Gymnopilus</taxon>
    </lineage>
</organism>
<feature type="compositionally biased region" description="Low complexity" evidence="3">
    <location>
        <begin position="357"/>
        <end position="369"/>
    </location>
</feature>
<sequence length="620" mass="67054">MAIVRVGFSRAEGKWLDPCIPLNFIHNTSTAMSDVPEVVSTPPPSVTKRLASPPRLTPSPDATESELKLSRKREREVSLEPATTPSTAHNNDSDSLVREHKDIPLKKNRRRLDPTEEEEDVAGSGGSGSGSPPSPPILASPRQEMKRKVRQISRGVEDINWKNIKPVKFEKETDVEINSVEPIAEAVVEDDADPGTHQELVDNDDKAEENDSPPKTPDDSILSRSVQDVRNIVDSPMPTSPEAPKRLRAGSESQEKGLKRKFLERGTSHGPPENGESSQQPSEPLKRPRDEANKDDNPRETKRPTPPPSPPRPSPPSPKVPKLAGFMAYASTSSPFASVKGKNIFSKAAPTPPPASSSPAPSALSTPATESIATFGQSSTFGQPSSSTAATPTKWTSGFEAFAAKSPPRKTPSFSPNQAFAAPSQKRARADSPDGSARSSLERTEPVNVLGGSGKGSDSGDDEEREETTSFGDKLRATKDDDDESKWDEDSNKPQLTAQPGEEGEKTIHSARGKLFTLDGMQWRERGTGTLRLNVDEIDSSGPRLVMRKDAVHTLLLNVTLFAGMHCVLSQDPRYVMFSAIEDGVTTTYNLKVSNAKIAAELFAEIKAQIKSLTPSASDE</sequence>
<feature type="compositionally biased region" description="Basic and acidic residues" evidence="3">
    <location>
        <begin position="91"/>
        <end position="105"/>
    </location>
</feature>
<evidence type="ECO:0000313" key="6">
    <source>
        <dbReference type="Proteomes" id="UP000724874"/>
    </source>
</evidence>
<feature type="region of interest" description="Disordered" evidence="3">
    <location>
        <begin position="184"/>
        <end position="326"/>
    </location>
</feature>
<dbReference type="PROSITE" id="PS50196">
    <property type="entry name" value="RANBD1"/>
    <property type="match status" value="1"/>
</dbReference>
<protein>
    <recommendedName>
        <fullName evidence="4">RanBD1 domain-containing protein</fullName>
    </recommendedName>
</protein>
<dbReference type="Pfam" id="PF00638">
    <property type="entry name" value="Ran_BP1"/>
    <property type="match status" value="1"/>
</dbReference>
<feature type="region of interest" description="Disordered" evidence="3">
    <location>
        <begin position="34"/>
        <end position="157"/>
    </location>
</feature>
<name>A0A9P5TN93_GYMJU</name>
<dbReference type="InterPro" id="IPR045255">
    <property type="entry name" value="RanBP1-like"/>
</dbReference>
<evidence type="ECO:0000259" key="4">
    <source>
        <dbReference type="PROSITE" id="PS50196"/>
    </source>
</evidence>
<feature type="compositionally biased region" description="Polar residues" evidence="3">
    <location>
        <begin position="371"/>
        <end position="396"/>
    </location>
</feature>
<dbReference type="SUPFAM" id="SSF50729">
    <property type="entry name" value="PH domain-like"/>
    <property type="match status" value="1"/>
</dbReference>
<gene>
    <name evidence="5" type="ORF">CPB84DRAFT_1908080</name>
</gene>
<dbReference type="InterPro" id="IPR000156">
    <property type="entry name" value="Ran_bind_dom"/>
</dbReference>
<feature type="compositionally biased region" description="Basic and acidic residues" evidence="3">
    <location>
        <begin position="284"/>
        <end position="303"/>
    </location>
</feature>
<accession>A0A9P5TN93</accession>
<dbReference type="Gene3D" id="2.30.29.30">
    <property type="entry name" value="Pleckstrin-homology domain (PH domain)/Phosphotyrosine-binding domain (PTB)"/>
    <property type="match status" value="1"/>
</dbReference>
<feature type="compositionally biased region" description="Polar residues" evidence="3">
    <location>
        <begin position="81"/>
        <end position="90"/>
    </location>
</feature>
<dbReference type="OrthoDB" id="185618at2759"/>
<evidence type="ECO:0000256" key="1">
    <source>
        <dbReference type="ARBA" id="ARBA00004123"/>
    </source>
</evidence>
<feature type="compositionally biased region" description="Basic and acidic residues" evidence="3">
    <location>
        <begin position="65"/>
        <end position="78"/>
    </location>
</feature>